<dbReference type="PROSITE" id="PS51900">
    <property type="entry name" value="CB"/>
    <property type="match status" value="1"/>
</dbReference>
<dbReference type="PANTHER" id="PTHR30629:SF2">
    <property type="entry name" value="PROPHAGE INTEGRASE INTS-RELATED"/>
    <property type="match status" value="1"/>
</dbReference>
<dbReference type="SUPFAM" id="SSF56349">
    <property type="entry name" value="DNA breaking-rejoining enzymes"/>
    <property type="match status" value="1"/>
</dbReference>
<gene>
    <name evidence="5" type="ORF">BST26_19520</name>
</gene>
<dbReference type="PANTHER" id="PTHR30629">
    <property type="entry name" value="PROPHAGE INTEGRASE"/>
    <property type="match status" value="1"/>
</dbReference>
<evidence type="ECO:0000256" key="2">
    <source>
        <dbReference type="ARBA" id="ARBA00022908"/>
    </source>
</evidence>
<evidence type="ECO:0000256" key="4">
    <source>
        <dbReference type="ARBA" id="ARBA00023172"/>
    </source>
</evidence>
<dbReference type="RefSeq" id="WP_083033354.1">
    <property type="nucleotide sequence ID" value="NZ_AP022618.1"/>
</dbReference>
<dbReference type="InterPro" id="IPR002104">
    <property type="entry name" value="Integrase_catalytic"/>
</dbReference>
<dbReference type="InterPro" id="IPR013762">
    <property type="entry name" value="Integrase-like_cat_sf"/>
</dbReference>
<dbReference type="AlphaFoldDB" id="A0A1X0CXJ1"/>
<dbReference type="PROSITE" id="PS51898">
    <property type="entry name" value="TYR_RECOMBINASE"/>
    <property type="match status" value="1"/>
</dbReference>
<evidence type="ECO:0000256" key="3">
    <source>
        <dbReference type="ARBA" id="ARBA00023125"/>
    </source>
</evidence>
<dbReference type="STRING" id="444597.BST26_19520"/>
<reference evidence="5 6" key="1">
    <citation type="submission" date="2016-12" db="EMBL/GenBank/DDBJ databases">
        <title>The new phylogeny of genus Mycobacterium.</title>
        <authorList>
            <person name="Tortoli E."/>
            <person name="Trovato A."/>
            <person name="Cirillo D.M."/>
        </authorList>
    </citation>
    <scope>NUCLEOTIDE SEQUENCE [LARGE SCALE GENOMIC DNA]</scope>
    <source>
        <strain evidence="5 6">DSM 45130</strain>
    </source>
</reference>
<dbReference type="Pfam" id="PF00589">
    <property type="entry name" value="Phage_integrase"/>
    <property type="match status" value="1"/>
</dbReference>
<keyword evidence="4" id="KW-0233">DNA recombination</keyword>
<comment type="similarity">
    <text evidence="1">Belongs to the 'phage' integrase family.</text>
</comment>
<dbReference type="InterPro" id="IPR050808">
    <property type="entry name" value="Phage_Integrase"/>
</dbReference>
<evidence type="ECO:0000313" key="5">
    <source>
        <dbReference type="EMBL" id="ORA64897.1"/>
    </source>
</evidence>
<evidence type="ECO:0000256" key="1">
    <source>
        <dbReference type="ARBA" id="ARBA00008857"/>
    </source>
</evidence>
<dbReference type="EMBL" id="MVHS01000070">
    <property type="protein sequence ID" value="ORA64897.1"/>
    <property type="molecule type" value="Genomic_DNA"/>
</dbReference>
<organism evidence="5 6">
    <name type="scientific">Mycolicibacterium insubricum</name>
    <dbReference type="NCBI Taxonomy" id="444597"/>
    <lineage>
        <taxon>Bacteria</taxon>
        <taxon>Bacillati</taxon>
        <taxon>Actinomycetota</taxon>
        <taxon>Actinomycetes</taxon>
        <taxon>Mycobacteriales</taxon>
        <taxon>Mycobacteriaceae</taxon>
        <taxon>Mycolicibacterium</taxon>
    </lineage>
</organism>
<dbReference type="InterPro" id="IPR044068">
    <property type="entry name" value="CB"/>
</dbReference>
<dbReference type="OrthoDB" id="4326943at2"/>
<dbReference type="Gene3D" id="1.10.150.130">
    <property type="match status" value="1"/>
</dbReference>
<evidence type="ECO:0000313" key="6">
    <source>
        <dbReference type="Proteomes" id="UP000192801"/>
    </source>
</evidence>
<keyword evidence="2" id="KW-0229">DNA integration</keyword>
<accession>A0A1X0CXJ1</accession>
<comment type="caution">
    <text evidence="5">The sequence shown here is derived from an EMBL/GenBank/DDBJ whole genome shotgun (WGS) entry which is preliminary data.</text>
</comment>
<protein>
    <submittedName>
        <fullName evidence="5">Uncharacterized protein</fullName>
    </submittedName>
</protein>
<dbReference type="InterPro" id="IPR011010">
    <property type="entry name" value="DNA_brk_join_enz"/>
</dbReference>
<dbReference type="InterPro" id="IPR010998">
    <property type="entry name" value="Integrase_recombinase_N"/>
</dbReference>
<dbReference type="GO" id="GO:0015074">
    <property type="term" value="P:DNA integration"/>
    <property type="evidence" value="ECO:0007669"/>
    <property type="project" value="UniProtKB-KW"/>
</dbReference>
<dbReference type="Proteomes" id="UP000192801">
    <property type="component" value="Unassembled WGS sequence"/>
</dbReference>
<dbReference type="Gene3D" id="1.10.443.10">
    <property type="entry name" value="Intergrase catalytic core"/>
    <property type="match status" value="1"/>
</dbReference>
<proteinExistence type="inferred from homology"/>
<sequence>MSKRRQLPPQIKQIELKSRSGGRPVVRYKLTVDVGVDEGGKRLQFRKRYKSEAEARDALAKTLGAVAAGTYVHPSTITVRDAVEDWLASRHRLKESTLHGHRTNLEPVLAELGGVEVQKLTKRQVDDLVTKLRAGGLKTPLDRTRKPWSPRSVNYLLGLLTAVLKSEQQQGHVVRNVAALVDRIPADPAPPQPLTAAELKKLLAHVAGDRYEVAWHLALSGLRRGEIAGLRWEDVDLKGKQLTITETRLRFGTTVHTDTPKSKTSRRTLPLTDRLLGVLKAAKRLQTEDRVRLGPAYQGSGYVVVNEAGEALSPHALTSRWERMLSGAGIRHVRLHDARHTCGTLMHLDGVPIAVISAWLGHSSKAFTIQTYVNPNSDALAIGADSLSRLLGG</sequence>
<name>A0A1X0CXJ1_9MYCO</name>
<dbReference type="GO" id="GO:0003677">
    <property type="term" value="F:DNA binding"/>
    <property type="evidence" value="ECO:0007669"/>
    <property type="project" value="UniProtKB-UniRule"/>
</dbReference>
<keyword evidence="6" id="KW-1185">Reference proteome</keyword>
<dbReference type="GO" id="GO:0006310">
    <property type="term" value="P:DNA recombination"/>
    <property type="evidence" value="ECO:0007669"/>
    <property type="project" value="UniProtKB-KW"/>
</dbReference>
<keyword evidence="3" id="KW-0238">DNA-binding</keyword>
<dbReference type="CDD" id="cd01189">
    <property type="entry name" value="INT_ICEBs1_C_like"/>
    <property type="match status" value="1"/>
</dbReference>